<dbReference type="AlphaFoldDB" id="A0A0F9FAB6"/>
<reference evidence="2" key="1">
    <citation type="journal article" date="2015" name="Nature">
        <title>Complex archaea that bridge the gap between prokaryotes and eukaryotes.</title>
        <authorList>
            <person name="Spang A."/>
            <person name="Saw J.H."/>
            <person name="Jorgensen S.L."/>
            <person name="Zaremba-Niedzwiedzka K."/>
            <person name="Martijn J."/>
            <person name="Lind A.E."/>
            <person name="van Eijk R."/>
            <person name="Schleper C."/>
            <person name="Guy L."/>
            <person name="Ettema T.J."/>
        </authorList>
    </citation>
    <scope>NUCLEOTIDE SEQUENCE</scope>
</reference>
<feature type="domain" description="ParB/Spo0J HTH" evidence="1">
    <location>
        <begin position="35"/>
        <end position="133"/>
    </location>
</feature>
<proteinExistence type="predicted"/>
<dbReference type="Pfam" id="PF17762">
    <property type="entry name" value="HTH_ParB"/>
    <property type="match status" value="1"/>
</dbReference>
<dbReference type="InterPro" id="IPR050336">
    <property type="entry name" value="Chromosome_partition/occlusion"/>
</dbReference>
<dbReference type="PANTHER" id="PTHR33375">
    <property type="entry name" value="CHROMOSOME-PARTITIONING PROTEIN PARB-RELATED"/>
    <property type="match status" value="1"/>
</dbReference>
<dbReference type="EMBL" id="LAZR01024357">
    <property type="protein sequence ID" value="KKL75411.1"/>
    <property type="molecule type" value="Genomic_DNA"/>
</dbReference>
<evidence type="ECO:0000313" key="2">
    <source>
        <dbReference type="EMBL" id="KKL75411.1"/>
    </source>
</evidence>
<name>A0A0F9FAB6_9ZZZZ</name>
<dbReference type="GO" id="GO:0005694">
    <property type="term" value="C:chromosome"/>
    <property type="evidence" value="ECO:0007669"/>
    <property type="project" value="TreeGrafter"/>
</dbReference>
<comment type="caution">
    <text evidence="2">The sequence shown here is derived from an EMBL/GenBank/DDBJ whole genome shotgun (WGS) entry which is preliminary data.</text>
</comment>
<protein>
    <recommendedName>
        <fullName evidence="1">ParB/Spo0J HTH domain-containing protein</fullName>
    </recommendedName>
</protein>
<dbReference type="SUPFAM" id="SSF109709">
    <property type="entry name" value="KorB DNA-binding domain-like"/>
    <property type="match status" value="1"/>
</dbReference>
<dbReference type="PANTHER" id="PTHR33375:SF1">
    <property type="entry name" value="CHROMOSOME-PARTITIONING PROTEIN PARB-RELATED"/>
    <property type="match status" value="1"/>
</dbReference>
<gene>
    <name evidence="2" type="ORF">LCGC14_2055210</name>
</gene>
<dbReference type="InterPro" id="IPR041468">
    <property type="entry name" value="HTH_ParB/Spo0J"/>
</dbReference>
<sequence length="207" mass="22029">VAARMAGHEVVPCFVREADAGVAAEIGFAENFFRKDLSPVELAGALKDCLIRKTMTVKELAAGFHKSEHWVNSMVAIADWPREILEAIHHKEISVSAASNLALITDEKYRGFLVSQAIANGATARATAAWLQAFQTMQPPEDAVTAEPVPPGAPAIPMVPQSPCLCCSQIFPINEMSHVPICGGCIQVLRTVGASGGGVTIEPKQQT</sequence>
<organism evidence="2">
    <name type="scientific">marine sediment metagenome</name>
    <dbReference type="NCBI Taxonomy" id="412755"/>
    <lineage>
        <taxon>unclassified sequences</taxon>
        <taxon>metagenomes</taxon>
        <taxon>ecological metagenomes</taxon>
    </lineage>
</organism>
<accession>A0A0F9FAB6</accession>
<dbReference type="Gene3D" id="1.10.10.2830">
    <property type="match status" value="1"/>
</dbReference>
<evidence type="ECO:0000259" key="1">
    <source>
        <dbReference type="Pfam" id="PF17762"/>
    </source>
</evidence>
<feature type="non-terminal residue" evidence="2">
    <location>
        <position position="1"/>
    </location>
</feature>
<dbReference type="GO" id="GO:0007059">
    <property type="term" value="P:chromosome segregation"/>
    <property type="evidence" value="ECO:0007669"/>
    <property type="project" value="TreeGrafter"/>
</dbReference>